<dbReference type="Pfam" id="PF00069">
    <property type="entry name" value="Pkinase"/>
    <property type="match status" value="1"/>
</dbReference>
<dbReference type="SUPFAM" id="SSF56112">
    <property type="entry name" value="Protein kinase-like (PK-like)"/>
    <property type="match status" value="1"/>
</dbReference>
<name>A0A8J4GKF9_9CHLO</name>
<protein>
    <recommendedName>
        <fullName evidence="4">Protein kinase domain-containing protein</fullName>
    </recommendedName>
</protein>
<keyword evidence="2" id="KW-0067">ATP-binding</keyword>
<feature type="compositionally biased region" description="Low complexity" evidence="3">
    <location>
        <begin position="335"/>
        <end position="349"/>
    </location>
</feature>
<dbReference type="Proteomes" id="UP000722791">
    <property type="component" value="Unassembled WGS sequence"/>
</dbReference>
<dbReference type="InterPro" id="IPR011009">
    <property type="entry name" value="Kinase-like_dom_sf"/>
</dbReference>
<evidence type="ECO:0000256" key="1">
    <source>
        <dbReference type="ARBA" id="ARBA00005926"/>
    </source>
</evidence>
<comment type="similarity">
    <text evidence="1">Belongs to the protein kinase superfamily. CK1 Ser/Thr protein kinase family. Casein kinase I subfamily.</text>
</comment>
<feature type="compositionally biased region" description="Low complexity" evidence="3">
    <location>
        <begin position="357"/>
        <end position="366"/>
    </location>
</feature>
<feature type="region of interest" description="Disordered" evidence="3">
    <location>
        <begin position="326"/>
        <end position="423"/>
    </location>
</feature>
<evidence type="ECO:0000259" key="4">
    <source>
        <dbReference type="PROSITE" id="PS50011"/>
    </source>
</evidence>
<dbReference type="PANTHER" id="PTHR11909">
    <property type="entry name" value="CASEIN KINASE-RELATED"/>
    <property type="match status" value="1"/>
</dbReference>
<proteinExistence type="inferred from homology"/>
<gene>
    <name evidence="5" type="ORF">Vretimale_13534</name>
</gene>
<feature type="compositionally biased region" description="Low complexity" evidence="3">
    <location>
        <begin position="552"/>
        <end position="562"/>
    </location>
</feature>
<evidence type="ECO:0000256" key="3">
    <source>
        <dbReference type="SAM" id="MobiDB-lite"/>
    </source>
</evidence>
<organism evidence="5 6">
    <name type="scientific">Volvox reticuliferus</name>
    <dbReference type="NCBI Taxonomy" id="1737510"/>
    <lineage>
        <taxon>Eukaryota</taxon>
        <taxon>Viridiplantae</taxon>
        <taxon>Chlorophyta</taxon>
        <taxon>core chlorophytes</taxon>
        <taxon>Chlorophyceae</taxon>
        <taxon>CS clade</taxon>
        <taxon>Chlamydomonadales</taxon>
        <taxon>Volvocaceae</taxon>
        <taxon>Volvox</taxon>
    </lineage>
</organism>
<accession>A0A8J4GKF9</accession>
<keyword evidence="2" id="KW-0547">Nucleotide-binding</keyword>
<feature type="region of interest" description="Disordered" evidence="3">
    <location>
        <begin position="552"/>
        <end position="571"/>
    </location>
</feature>
<dbReference type="SMART" id="SM00220">
    <property type="entry name" value="S_TKc"/>
    <property type="match status" value="1"/>
</dbReference>
<dbReference type="GO" id="GO:0005524">
    <property type="term" value="F:ATP binding"/>
    <property type="evidence" value="ECO:0007669"/>
    <property type="project" value="UniProtKB-UniRule"/>
</dbReference>
<evidence type="ECO:0000313" key="5">
    <source>
        <dbReference type="EMBL" id="GIM09718.1"/>
    </source>
</evidence>
<dbReference type="Gene3D" id="1.10.510.10">
    <property type="entry name" value="Transferase(Phosphotransferase) domain 1"/>
    <property type="match status" value="1"/>
</dbReference>
<evidence type="ECO:0000256" key="2">
    <source>
        <dbReference type="PROSITE-ProRule" id="PRU10141"/>
    </source>
</evidence>
<feature type="domain" description="Protein kinase" evidence="4">
    <location>
        <begin position="19"/>
        <end position="471"/>
    </location>
</feature>
<dbReference type="InterPro" id="IPR000719">
    <property type="entry name" value="Prot_kinase_dom"/>
</dbReference>
<dbReference type="PROSITE" id="PS00107">
    <property type="entry name" value="PROTEIN_KINASE_ATP"/>
    <property type="match status" value="1"/>
</dbReference>
<reference evidence="5" key="1">
    <citation type="journal article" date="2021" name="Proc. Natl. Acad. Sci. U.S.A.">
        <title>Three genomes in the algal genus Volvox reveal the fate of a haploid sex-determining region after a transition to homothallism.</title>
        <authorList>
            <person name="Yamamoto K."/>
            <person name="Hamaji T."/>
            <person name="Kawai-Toyooka H."/>
            <person name="Matsuzaki R."/>
            <person name="Takahashi F."/>
            <person name="Nishimura Y."/>
            <person name="Kawachi M."/>
            <person name="Noguchi H."/>
            <person name="Minakuchi Y."/>
            <person name="Umen J.G."/>
            <person name="Toyoda A."/>
            <person name="Nozaki H."/>
        </authorList>
    </citation>
    <scope>NUCLEOTIDE SEQUENCE</scope>
    <source>
        <strain evidence="5">NIES-3785</strain>
    </source>
</reference>
<dbReference type="InterPro" id="IPR050235">
    <property type="entry name" value="CK1_Ser-Thr_kinase"/>
</dbReference>
<feature type="binding site" evidence="2">
    <location>
        <position position="49"/>
    </location>
    <ligand>
        <name>ATP</name>
        <dbReference type="ChEBI" id="CHEBI:30616"/>
    </ligand>
</feature>
<comment type="caution">
    <text evidence="5">The sequence shown here is derived from an EMBL/GenBank/DDBJ whole genome shotgun (WGS) entry which is preliminary data.</text>
</comment>
<dbReference type="AlphaFoldDB" id="A0A8J4GKF9"/>
<dbReference type="InterPro" id="IPR017441">
    <property type="entry name" value="Protein_kinase_ATP_BS"/>
</dbReference>
<sequence length="571" mass="61151">MPLFAKGFRVGTGTDQDRWLIVKKLGEGQFAEVYEVKDTMDGDKRYALKIERRRDVRSVKQEFKVLKKIQERAPSLVCTVHACGTFEDRFFMIMELLGNNVAEARKAVGGRFDLATARRLATSMLRGLEEVHAAGFVHRDVKPANFAVGPAFADPLTGTLPWRTDLNKDPDSREAVLRVKQACIADPARYLRPVSGTCGAAAAAGSHHVMIQPFLLGPVQQLSNYIASLGFADAPDYGLMYGFLAQLPEGSLMPGPGPGSLAAAGMWAAAMPGTVEAQYGQQQQVAAAAAVAQMMYHQQYFEHHHHNLQLPPGMLPEGAYWPTRGGWGDPSMYTQQNNQQPQQPLQQPHFRSHQHQQSHQQQQQTQRYLPGGPPPPPDPGRSSPLDTPASPPAEFGGSGGAGGAATGHEPPPPPLPAGQAAVAAPAAAAPPPLADVPVELVEAMLAEALAERGVPDQSRESIQVAEVQEYVDLIKQGHVSDEAHEVAGRLMGLEPVEALATISYVLDALATHAAPATANTAAVALSALGVYARDAAKRAMVKYCRALAAQLQPQQQQQQRNRGPGRGGVAS</sequence>
<evidence type="ECO:0000313" key="6">
    <source>
        <dbReference type="Proteomes" id="UP000722791"/>
    </source>
</evidence>
<feature type="compositionally biased region" description="Gly residues" evidence="3">
    <location>
        <begin position="396"/>
        <end position="405"/>
    </location>
</feature>
<dbReference type="EMBL" id="BNCQ01000032">
    <property type="protein sequence ID" value="GIM09718.1"/>
    <property type="molecule type" value="Genomic_DNA"/>
</dbReference>
<dbReference type="PROSITE" id="PS50011">
    <property type="entry name" value="PROTEIN_KINASE_DOM"/>
    <property type="match status" value="1"/>
</dbReference>
<dbReference type="GO" id="GO:0004672">
    <property type="term" value="F:protein kinase activity"/>
    <property type="evidence" value="ECO:0007669"/>
    <property type="project" value="InterPro"/>
</dbReference>